<keyword evidence="2" id="KW-0472">Membrane</keyword>
<dbReference type="RefSeq" id="WP_095614435.1">
    <property type="nucleotide sequence ID" value="NZ_MVOH01000006.1"/>
</dbReference>
<dbReference type="AlphaFoldDB" id="A0A2A2EGS4"/>
<feature type="region of interest" description="Disordered" evidence="1">
    <location>
        <begin position="263"/>
        <end position="355"/>
    </location>
</feature>
<evidence type="ECO:0000313" key="4">
    <source>
        <dbReference type="Proteomes" id="UP000218399"/>
    </source>
</evidence>
<feature type="region of interest" description="Disordered" evidence="1">
    <location>
        <begin position="1"/>
        <end position="120"/>
    </location>
</feature>
<keyword evidence="2" id="KW-1133">Transmembrane helix</keyword>
<dbReference type="EMBL" id="MVOH01000006">
    <property type="protein sequence ID" value="PAU68180.1"/>
    <property type="molecule type" value="Genomic_DNA"/>
</dbReference>
<gene>
    <name evidence="3" type="ORF">B1526_0365</name>
</gene>
<feature type="compositionally biased region" description="Basic and acidic residues" evidence="1">
    <location>
        <begin position="1"/>
        <end position="41"/>
    </location>
</feature>
<sequence length="355" mass="37488">MEDKMTNGTAHDDMDEHNDGIAHDAHADAPGDDGTSAHEMEASISADSSAREASGDTMEFARQNPPSFAPHNGDGDDTDSDDDDKNDADDGEGHESELGQREDGTAYPDHEDHDEQRRSVKRRRRLPWITIIIGALILCGAFGYLYANGNISGTPRAAAMASCEQEAAKAREAKRLADMAITSAKQYIDDPKTTIDASDLRKLNILMDDAGKEPAIPTCTMTTRDNDLKAHAKTSKDLHDVYITIAKELLAITGGTIKGLYTETTDTGTQTPTQDETEEPVEAPTPTETVTATPTPTPSSTTDTAKPTPSPTSSSSPTSSASPSPSANVSKSPSASADASSSPSPSPSSHDASRT</sequence>
<feature type="compositionally biased region" description="Acidic residues" evidence="1">
    <location>
        <begin position="75"/>
        <end position="90"/>
    </location>
</feature>
<dbReference type="Proteomes" id="UP000218399">
    <property type="component" value="Unassembled WGS sequence"/>
</dbReference>
<comment type="caution">
    <text evidence="3">The sequence shown here is derived from an EMBL/GenBank/DDBJ whole genome shotgun (WGS) entry which is preliminary data.</text>
</comment>
<keyword evidence="4" id="KW-1185">Reference proteome</keyword>
<keyword evidence="2" id="KW-0812">Transmembrane</keyword>
<evidence type="ECO:0000256" key="1">
    <source>
        <dbReference type="SAM" id="MobiDB-lite"/>
    </source>
</evidence>
<feature type="transmembrane region" description="Helical" evidence="2">
    <location>
        <begin position="126"/>
        <end position="147"/>
    </location>
</feature>
<feature type="compositionally biased region" description="Low complexity" evidence="1">
    <location>
        <begin position="263"/>
        <end position="274"/>
    </location>
</feature>
<evidence type="ECO:0000256" key="2">
    <source>
        <dbReference type="SAM" id="Phobius"/>
    </source>
</evidence>
<proteinExistence type="predicted"/>
<evidence type="ECO:0000313" key="3">
    <source>
        <dbReference type="EMBL" id="PAU68180.1"/>
    </source>
</evidence>
<feature type="compositionally biased region" description="Basic and acidic residues" evidence="1">
    <location>
        <begin position="91"/>
        <end position="118"/>
    </location>
</feature>
<feature type="compositionally biased region" description="Low complexity" evidence="1">
    <location>
        <begin position="282"/>
        <end position="355"/>
    </location>
</feature>
<protein>
    <submittedName>
        <fullName evidence="3">Uncharacterized protein</fullName>
    </submittedName>
</protein>
<reference evidence="3 4" key="1">
    <citation type="journal article" date="2017" name="ISME J.">
        <title>Unveiling bifidobacterial biogeography across the mammalian branch of the tree of life.</title>
        <authorList>
            <person name="Milani C."/>
            <person name="Mangifesta M."/>
            <person name="Mancabelli L."/>
            <person name="Lugli G.A."/>
            <person name="James K."/>
            <person name="Duranti S."/>
            <person name="Turroni F."/>
            <person name="Ferrario C."/>
            <person name="Ossiprandi M.C."/>
            <person name="van Sinderen D."/>
            <person name="Ventura M."/>
        </authorList>
    </citation>
    <scope>NUCLEOTIDE SEQUENCE [LARGE SCALE GENOMIC DNA]</scope>
    <source>
        <strain evidence="4">Ham19E</strain>
    </source>
</reference>
<accession>A0A2A2EGS4</accession>
<name>A0A2A2EGS4_9BIFI</name>
<organism evidence="3 4">
    <name type="scientific">Bifidobacterium criceti</name>
    <dbReference type="NCBI Taxonomy" id="1960969"/>
    <lineage>
        <taxon>Bacteria</taxon>
        <taxon>Bacillati</taxon>
        <taxon>Actinomycetota</taxon>
        <taxon>Actinomycetes</taxon>
        <taxon>Bifidobacteriales</taxon>
        <taxon>Bifidobacteriaceae</taxon>
        <taxon>Bifidobacterium</taxon>
    </lineage>
</organism>